<keyword evidence="4" id="KW-0808">Transferase</keyword>
<dbReference type="CDD" id="cd19410">
    <property type="entry name" value="HK9-like_sensor"/>
    <property type="match status" value="1"/>
</dbReference>
<dbReference type="EMBL" id="OCNH01000002">
    <property type="protein sequence ID" value="SOD90504.1"/>
    <property type="molecule type" value="Genomic_DNA"/>
</dbReference>
<dbReference type="EC" id="2.7.13.3" evidence="2"/>
<feature type="domain" description="PAC" evidence="9">
    <location>
        <begin position="420"/>
        <end position="472"/>
    </location>
</feature>
<feature type="domain" description="Histidine kinase" evidence="7">
    <location>
        <begin position="490"/>
        <end position="707"/>
    </location>
</feature>
<dbReference type="InterPro" id="IPR003661">
    <property type="entry name" value="HisK_dim/P_dom"/>
</dbReference>
<dbReference type="Gene3D" id="3.30.450.20">
    <property type="entry name" value="PAS domain"/>
    <property type="match status" value="2"/>
</dbReference>
<dbReference type="GO" id="GO:0006355">
    <property type="term" value="P:regulation of DNA-templated transcription"/>
    <property type="evidence" value="ECO:0007669"/>
    <property type="project" value="InterPro"/>
</dbReference>
<dbReference type="InterPro" id="IPR003594">
    <property type="entry name" value="HATPase_dom"/>
</dbReference>
<evidence type="ECO:0000256" key="4">
    <source>
        <dbReference type="ARBA" id="ARBA00022679"/>
    </source>
</evidence>
<dbReference type="InterPro" id="IPR001610">
    <property type="entry name" value="PAC"/>
</dbReference>
<evidence type="ECO:0000256" key="3">
    <source>
        <dbReference type="ARBA" id="ARBA00022553"/>
    </source>
</evidence>
<proteinExistence type="predicted"/>
<evidence type="ECO:0000256" key="5">
    <source>
        <dbReference type="ARBA" id="ARBA00022777"/>
    </source>
</evidence>
<name>A0A286G6A4_9BACT</name>
<dbReference type="InterPro" id="IPR052162">
    <property type="entry name" value="Sensor_kinase/Photoreceptor"/>
</dbReference>
<gene>
    <name evidence="10" type="ORF">SAMN06269250_3443</name>
</gene>
<keyword evidence="6" id="KW-0472">Membrane</keyword>
<dbReference type="SUPFAM" id="SSF47384">
    <property type="entry name" value="Homodimeric domain of signal transducing histidine kinase"/>
    <property type="match status" value="1"/>
</dbReference>
<dbReference type="InterPro" id="IPR000014">
    <property type="entry name" value="PAS"/>
</dbReference>
<dbReference type="CDD" id="cd00082">
    <property type="entry name" value="HisKA"/>
    <property type="match status" value="1"/>
</dbReference>
<dbReference type="InterPro" id="IPR005467">
    <property type="entry name" value="His_kinase_dom"/>
</dbReference>
<dbReference type="SMART" id="SM00091">
    <property type="entry name" value="PAS"/>
    <property type="match status" value="2"/>
</dbReference>
<dbReference type="PRINTS" id="PR00344">
    <property type="entry name" value="BCTRLSENSOR"/>
</dbReference>
<dbReference type="InterPro" id="IPR013655">
    <property type="entry name" value="PAS_fold_3"/>
</dbReference>
<feature type="domain" description="PAS" evidence="8">
    <location>
        <begin position="347"/>
        <end position="413"/>
    </location>
</feature>
<evidence type="ECO:0000259" key="8">
    <source>
        <dbReference type="PROSITE" id="PS50112"/>
    </source>
</evidence>
<dbReference type="InterPro" id="IPR004358">
    <property type="entry name" value="Sig_transdc_His_kin-like_C"/>
</dbReference>
<feature type="transmembrane region" description="Helical" evidence="6">
    <location>
        <begin position="183"/>
        <end position="202"/>
    </location>
</feature>
<dbReference type="OrthoDB" id="9757990at2"/>
<dbReference type="InterPro" id="IPR000700">
    <property type="entry name" value="PAS-assoc_C"/>
</dbReference>
<keyword evidence="6" id="KW-1133">Transmembrane helix</keyword>
<evidence type="ECO:0000313" key="10">
    <source>
        <dbReference type="EMBL" id="SOD90504.1"/>
    </source>
</evidence>
<dbReference type="InterPro" id="IPR035965">
    <property type="entry name" value="PAS-like_dom_sf"/>
</dbReference>
<dbReference type="CDD" id="cd00075">
    <property type="entry name" value="HATPase"/>
    <property type="match status" value="1"/>
</dbReference>
<keyword evidence="6" id="KW-0812">Transmembrane</keyword>
<dbReference type="GO" id="GO:0000155">
    <property type="term" value="F:phosphorelay sensor kinase activity"/>
    <property type="evidence" value="ECO:0007669"/>
    <property type="project" value="InterPro"/>
</dbReference>
<dbReference type="Pfam" id="PF00989">
    <property type="entry name" value="PAS"/>
    <property type="match status" value="1"/>
</dbReference>
<sequence length="709" mass="80046">MLPNIYLFTKRRLIDLTFLGAALLLLGGLGMLATLLYRQQQDQEWVIHTDQVIDQLKALEARVVDAEASTRGYVATGDTMFLQPYHQALPQIATRLKTLTRLVADNPGQIRKVQQLERVVSNKIAILSELKRPNGSAKALLPIGKQRMDTVRKHIATLIQVEQQLLRTRQQELQADYGATSRLIWLLLVLALVNGGWSYWLVGHEFNRRKEVEQRLESSQQRYRSLVEHLKVVVFQTDSRGRWTYLNPGWENLTGFPVEASLGDYLVNAVLDEDRLSTQQLLEQIQAGSWPPDGSLLIRFRHRTGGYRWLEVLMAGTFDDQQQFVGLTGTLLDRTEAKQAQQALVESEQRFRAIAENVDEIFWVRDIHSPTFLYMNPSFERYTGISLETVYAHPLAFTQAIVEEDRPLVLEAFMSQQPRHAFRFRVHHPNGTIRWLSTRIFTKKNEAGQLTRRMGMATDITAALEKERRLEESLATERSFNALKSQFIATASHQFRTPLTAIKLSASLIQRYLHSGAGSVLTSKIHKQLATINHQVMTLTELINDTLTLSKIEAGQQRVELAAIDLLKLSEEVVSLFENREDGRQVELAVQGEPVRVSADKTLLSHVLTNLLSNAFKFSSSNPQLSIVYECHQVRVLVRDQGIGIPQADLAHLFGKFFRASNAGGISGTGLGLTICQEYMTLQHGRIEVASTEGEGTVFTVMLSLAATE</sequence>
<keyword evidence="3" id="KW-0597">Phosphoprotein</keyword>
<dbReference type="InterPro" id="IPR036097">
    <property type="entry name" value="HisK_dim/P_sf"/>
</dbReference>
<dbReference type="Pfam" id="PF05227">
    <property type="entry name" value="CHASE3"/>
    <property type="match status" value="1"/>
</dbReference>
<dbReference type="Pfam" id="PF02518">
    <property type="entry name" value="HATPase_c"/>
    <property type="match status" value="1"/>
</dbReference>
<evidence type="ECO:0000259" key="7">
    <source>
        <dbReference type="PROSITE" id="PS50109"/>
    </source>
</evidence>
<evidence type="ECO:0000256" key="6">
    <source>
        <dbReference type="SAM" id="Phobius"/>
    </source>
</evidence>
<dbReference type="Gene3D" id="1.10.287.130">
    <property type="match status" value="1"/>
</dbReference>
<dbReference type="NCBIfam" id="TIGR00229">
    <property type="entry name" value="sensory_box"/>
    <property type="match status" value="2"/>
</dbReference>
<dbReference type="Pfam" id="PF08447">
    <property type="entry name" value="PAS_3"/>
    <property type="match status" value="1"/>
</dbReference>
<protein>
    <recommendedName>
        <fullName evidence="2">histidine kinase</fullName>
        <ecNumber evidence="2">2.7.13.3</ecNumber>
    </recommendedName>
</protein>
<feature type="transmembrane region" description="Helical" evidence="6">
    <location>
        <begin position="16"/>
        <end position="37"/>
    </location>
</feature>
<dbReference type="SUPFAM" id="SSF55874">
    <property type="entry name" value="ATPase domain of HSP90 chaperone/DNA topoisomerase II/histidine kinase"/>
    <property type="match status" value="1"/>
</dbReference>
<keyword evidence="11" id="KW-1185">Reference proteome</keyword>
<evidence type="ECO:0000256" key="1">
    <source>
        <dbReference type="ARBA" id="ARBA00000085"/>
    </source>
</evidence>
<dbReference type="Pfam" id="PF00512">
    <property type="entry name" value="HisKA"/>
    <property type="match status" value="1"/>
</dbReference>
<keyword evidence="5" id="KW-0418">Kinase</keyword>
<dbReference type="RefSeq" id="WP_097126969.1">
    <property type="nucleotide sequence ID" value="NZ_OCNH01000002.1"/>
</dbReference>
<dbReference type="SMART" id="SM00387">
    <property type="entry name" value="HATPase_c"/>
    <property type="match status" value="1"/>
</dbReference>
<accession>A0A286G6A4</accession>
<dbReference type="SUPFAM" id="SSF55785">
    <property type="entry name" value="PYP-like sensor domain (PAS domain)"/>
    <property type="match status" value="2"/>
</dbReference>
<dbReference type="SMART" id="SM00086">
    <property type="entry name" value="PAC"/>
    <property type="match status" value="2"/>
</dbReference>
<dbReference type="Proteomes" id="UP000219452">
    <property type="component" value="Unassembled WGS sequence"/>
</dbReference>
<dbReference type="PANTHER" id="PTHR43304">
    <property type="entry name" value="PHYTOCHROME-LIKE PROTEIN CPH1"/>
    <property type="match status" value="1"/>
</dbReference>
<feature type="domain" description="PAC" evidence="9">
    <location>
        <begin position="294"/>
        <end position="346"/>
    </location>
</feature>
<dbReference type="Gene3D" id="3.30.565.10">
    <property type="entry name" value="Histidine kinase-like ATPase, C-terminal domain"/>
    <property type="match status" value="1"/>
</dbReference>
<dbReference type="InterPro" id="IPR013767">
    <property type="entry name" value="PAS_fold"/>
</dbReference>
<dbReference type="InterPro" id="IPR007891">
    <property type="entry name" value="CHASE3"/>
</dbReference>
<feature type="domain" description="PAS" evidence="8">
    <location>
        <begin position="219"/>
        <end position="289"/>
    </location>
</feature>
<dbReference type="PROSITE" id="PS50112">
    <property type="entry name" value="PAS"/>
    <property type="match status" value="2"/>
</dbReference>
<comment type="catalytic activity">
    <reaction evidence="1">
        <text>ATP + protein L-histidine = ADP + protein N-phospho-L-histidine.</text>
        <dbReference type="EC" id="2.7.13.3"/>
    </reaction>
</comment>
<dbReference type="PROSITE" id="PS50113">
    <property type="entry name" value="PAC"/>
    <property type="match status" value="2"/>
</dbReference>
<dbReference type="AlphaFoldDB" id="A0A286G6A4"/>
<dbReference type="FunFam" id="3.30.565.10:FF:000006">
    <property type="entry name" value="Sensor histidine kinase WalK"/>
    <property type="match status" value="1"/>
</dbReference>
<dbReference type="SMART" id="SM00388">
    <property type="entry name" value="HisKA"/>
    <property type="match status" value="1"/>
</dbReference>
<organism evidence="10 11">
    <name type="scientific">Spirosoma fluviale</name>
    <dbReference type="NCBI Taxonomy" id="1597977"/>
    <lineage>
        <taxon>Bacteria</taxon>
        <taxon>Pseudomonadati</taxon>
        <taxon>Bacteroidota</taxon>
        <taxon>Cytophagia</taxon>
        <taxon>Cytophagales</taxon>
        <taxon>Cytophagaceae</taxon>
        <taxon>Spirosoma</taxon>
    </lineage>
</organism>
<dbReference type="InterPro" id="IPR036890">
    <property type="entry name" value="HATPase_C_sf"/>
</dbReference>
<dbReference type="CDD" id="cd00130">
    <property type="entry name" value="PAS"/>
    <property type="match status" value="2"/>
</dbReference>
<evidence type="ECO:0000313" key="11">
    <source>
        <dbReference type="Proteomes" id="UP000219452"/>
    </source>
</evidence>
<dbReference type="PANTHER" id="PTHR43304:SF1">
    <property type="entry name" value="PAC DOMAIN-CONTAINING PROTEIN"/>
    <property type="match status" value="1"/>
</dbReference>
<reference evidence="11" key="1">
    <citation type="submission" date="2017-09" db="EMBL/GenBank/DDBJ databases">
        <authorList>
            <person name="Varghese N."/>
            <person name="Submissions S."/>
        </authorList>
    </citation>
    <scope>NUCLEOTIDE SEQUENCE [LARGE SCALE GENOMIC DNA]</scope>
    <source>
        <strain evidence="11">DSM 29961</strain>
    </source>
</reference>
<dbReference type="PROSITE" id="PS50109">
    <property type="entry name" value="HIS_KIN"/>
    <property type="match status" value="1"/>
</dbReference>
<evidence type="ECO:0000256" key="2">
    <source>
        <dbReference type="ARBA" id="ARBA00012438"/>
    </source>
</evidence>
<evidence type="ECO:0000259" key="9">
    <source>
        <dbReference type="PROSITE" id="PS50113"/>
    </source>
</evidence>